<dbReference type="STRING" id="1789004.FEMY_16690"/>
<name>A0A149VX98_9PROT</name>
<dbReference type="PATRIC" id="fig|1789004.3.peg.1701"/>
<comment type="caution">
    <text evidence="1">The sequence shown here is derived from an EMBL/GenBank/DDBJ whole genome shotgun (WGS) entry which is preliminary data.</text>
</comment>
<organism evidence="1 2">
    <name type="scientific">Ferrovum myxofaciens</name>
    <dbReference type="NCBI Taxonomy" id="416213"/>
    <lineage>
        <taxon>Bacteria</taxon>
        <taxon>Pseudomonadati</taxon>
        <taxon>Pseudomonadota</taxon>
        <taxon>Betaproteobacteria</taxon>
        <taxon>Ferrovales</taxon>
        <taxon>Ferrovaceae</taxon>
        <taxon>Ferrovum</taxon>
    </lineage>
</organism>
<proteinExistence type="predicted"/>
<protein>
    <submittedName>
        <fullName evidence="1">Uncharacterized protein</fullName>
    </submittedName>
</protein>
<dbReference type="AlphaFoldDB" id="A0A149VX98"/>
<evidence type="ECO:0000313" key="2">
    <source>
        <dbReference type="Proteomes" id="UP000075653"/>
    </source>
</evidence>
<keyword evidence="2" id="KW-1185">Reference proteome</keyword>
<accession>A0A149VX98</accession>
<dbReference type="EMBL" id="LRRD01000036">
    <property type="protein sequence ID" value="KXW57816.1"/>
    <property type="molecule type" value="Genomic_DNA"/>
</dbReference>
<dbReference type="Proteomes" id="UP000075653">
    <property type="component" value="Unassembled WGS sequence"/>
</dbReference>
<reference evidence="1 2" key="1">
    <citation type="submission" date="2016-01" db="EMBL/GenBank/DDBJ databases">
        <title>Genome sequence of the acidophilic iron oxidising Ferrovum strain Z-31.</title>
        <authorList>
            <person name="Poehlein A."/>
            <person name="Ullrich S.R."/>
            <person name="Schloemann M."/>
            <person name="Muehling M."/>
            <person name="Daniel R."/>
        </authorList>
    </citation>
    <scope>NUCLEOTIDE SEQUENCE [LARGE SCALE GENOMIC DNA]</scope>
    <source>
        <strain evidence="1 2">Z-31</strain>
    </source>
</reference>
<sequence>MINKDSHYFLLSDGVIPVVVSGNDLMIRDQQDKLMEPQKIILIKTKFSCYNMHSWQKFIGGIVDWQGKRRRRFRVSVVK</sequence>
<gene>
    <name evidence="1" type="ORF">FEMY_16690</name>
</gene>
<evidence type="ECO:0000313" key="1">
    <source>
        <dbReference type="EMBL" id="KXW57816.1"/>
    </source>
</evidence>